<accession>A0ABR8KFX3</accession>
<keyword evidence="1" id="KW-1133">Transmembrane helix</keyword>
<keyword evidence="3" id="KW-1185">Reference proteome</keyword>
<reference evidence="2 3" key="1">
    <citation type="journal article" date="2020" name="ISME J.">
        <title>Comparative genomics reveals insights into cyanobacterial evolution and habitat adaptation.</title>
        <authorList>
            <person name="Chen M.Y."/>
            <person name="Teng W.K."/>
            <person name="Zhao L."/>
            <person name="Hu C.X."/>
            <person name="Zhou Y.K."/>
            <person name="Han B.P."/>
            <person name="Song L.R."/>
            <person name="Shu W.S."/>
        </authorList>
    </citation>
    <scope>NUCLEOTIDE SEQUENCE [LARGE SCALE GENOMIC DNA]</scope>
    <source>
        <strain evidence="2 3">FACHB-159</strain>
    </source>
</reference>
<feature type="transmembrane region" description="Helical" evidence="1">
    <location>
        <begin position="108"/>
        <end position="126"/>
    </location>
</feature>
<feature type="transmembrane region" description="Helical" evidence="1">
    <location>
        <begin position="78"/>
        <end position="101"/>
    </location>
</feature>
<evidence type="ECO:0000313" key="2">
    <source>
        <dbReference type="EMBL" id="MBD2737778.1"/>
    </source>
</evidence>
<evidence type="ECO:0000256" key="1">
    <source>
        <dbReference type="SAM" id="Phobius"/>
    </source>
</evidence>
<dbReference type="RefSeq" id="WP_190958350.1">
    <property type="nucleotide sequence ID" value="NZ_JACJTU010000037.1"/>
</dbReference>
<organism evidence="2 3">
    <name type="scientific">Nostoc paludosum FACHB-159</name>
    <dbReference type="NCBI Taxonomy" id="2692908"/>
    <lineage>
        <taxon>Bacteria</taxon>
        <taxon>Bacillati</taxon>
        <taxon>Cyanobacteriota</taxon>
        <taxon>Cyanophyceae</taxon>
        <taxon>Nostocales</taxon>
        <taxon>Nostocaceae</taxon>
        <taxon>Nostoc</taxon>
    </lineage>
</organism>
<dbReference type="EMBL" id="JACJTU010000037">
    <property type="protein sequence ID" value="MBD2737778.1"/>
    <property type="molecule type" value="Genomic_DNA"/>
</dbReference>
<sequence length="127" mass="14092">MLSNKRNLSERQFERLVGNLLRYGVFLATCVVFLGGVLYLVRHGYETPNYQIFHGEPPYFSSPEGVATAAFSGRRLGIIQLGLLLLIITPVARVAFSLLAFMRQRDSLYTMITIIVLLGLAIGLTGN</sequence>
<comment type="caution">
    <text evidence="2">The sequence shown here is derived from an EMBL/GenBank/DDBJ whole genome shotgun (WGS) entry which is preliminary data.</text>
</comment>
<gene>
    <name evidence="2" type="ORF">H6H03_28475</name>
</gene>
<evidence type="ECO:0000313" key="3">
    <source>
        <dbReference type="Proteomes" id="UP000637383"/>
    </source>
</evidence>
<protein>
    <submittedName>
        <fullName evidence="2">DUF1634 domain-containing protein</fullName>
    </submittedName>
</protein>
<keyword evidence="1" id="KW-0472">Membrane</keyword>
<proteinExistence type="predicted"/>
<dbReference type="InterPro" id="IPR012861">
    <property type="entry name" value="DUF1634"/>
</dbReference>
<dbReference type="Pfam" id="PF07843">
    <property type="entry name" value="DUF1634"/>
    <property type="match status" value="1"/>
</dbReference>
<feature type="transmembrane region" description="Helical" evidence="1">
    <location>
        <begin position="20"/>
        <end position="41"/>
    </location>
</feature>
<name>A0ABR8KFX3_9NOSO</name>
<keyword evidence="1" id="KW-0812">Transmembrane</keyword>
<dbReference type="Proteomes" id="UP000637383">
    <property type="component" value="Unassembled WGS sequence"/>
</dbReference>